<dbReference type="EMBL" id="JAHMHQ010000016">
    <property type="protein sequence ID" value="KAK1634082.1"/>
    <property type="molecule type" value="Genomic_DNA"/>
</dbReference>
<dbReference type="GeneID" id="85480248"/>
<proteinExistence type="predicted"/>
<organism evidence="2 3">
    <name type="scientific">Colletotrichum phormii</name>
    <dbReference type="NCBI Taxonomy" id="359342"/>
    <lineage>
        <taxon>Eukaryota</taxon>
        <taxon>Fungi</taxon>
        <taxon>Dikarya</taxon>
        <taxon>Ascomycota</taxon>
        <taxon>Pezizomycotina</taxon>
        <taxon>Sordariomycetes</taxon>
        <taxon>Hypocreomycetidae</taxon>
        <taxon>Glomerellales</taxon>
        <taxon>Glomerellaceae</taxon>
        <taxon>Colletotrichum</taxon>
        <taxon>Colletotrichum acutatum species complex</taxon>
    </lineage>
</organism>
<evidence type="ECO:0000313" key="2">
    <source>
        <dbReference type="EMBL" id="KAK1634082.1"/>
    </source>
</evidence>
<name>A0AAI9ZNX0_9PEZI</name>
<comment type="caution">
    <text evidence="2">The sequence shown here is derived from an EMBL/GenBank/DDBJ whole genome shotgun (WGS) entry which is preliminary data.</text>
</comment>
<gene>
    <name evidence="2" type="ORF">BDP81DRAFT_494528</name>
</gene>
<dbReference type="Proteomes" id="UP001243989">
    <property type="component" value="Unassembled WGS sequence"/>
</dbReference>
<keyword evidence="1" id="KW-1133">Transmembrane helix</keyword>
<keyword evidence="1" id="KW-0472">Membrane</keyword>
<reference evidence="2" key="1">
    <citation type="submission" date="2021-06" db="EMBL/GenBank/DDBJ databases">
        <title>Comparative genomics, transcriptomics and evolutionary studies reveal genomic signatures of adaptation to plant cell wall in hemibiotrophic fungi.</title>
        <authorList>
            <consortium name="DOE Joint Genome Institute"/>
            <person name="Baroncelli R."/>
            <person name="Diaz J.F."/>
            <person name="Benocci T."/>
            <person name="Peng M."/>
            <person name="Battaglia E."/>
            <person name="Haridas S."/>
            <person name="Andreopoulos W."/>
            <person name="Labutti K."/>
            <person name="Pangilinan J."/>
            <person name="Floch G.L."/>
            <person name="Makela M.R."/>
            <person name="Henrissat B."/>
            <person name="Grigoriev I.V."/>
            <person name="Crouch J.A."/>
            <person name="De Vries R.P."/>
            <person name="Sukno S.A."/>
            <person name="Thon M.R."/>
        </authorList>
    </citation>
    <scope>NUCLEOTIDE SEQUENCE</scope>
    <source>
        <strain evidence="2">CBS 102054</strain>
    </source>
</reference>
<evidence type="ECO:0000313" key="3">
    <source>
        <dbReference type="Proteomes" id="UP001243989"/>
    </source>
</evidence>
<keyword evidence="3" id="KW-1185">Reference proteome</keyword>
<keyword evidence="1" id="KW-0812">Transmembrane</keyword>
<sequence>MCKGLETLGDKLQLPITLSVLTVIFNNILISLLAAAPLSNAAAVPSAASSEPAFELISEVYEAGQMVTNPDINIGAPVTSAAEKREHAECWNNMMTTRQNQEAYIDDCENIAQRLSTSNIRITLPPGRAEDRCQTFEPYRATLGVAAQSTMDHCPSLAQHSGWGYLTGNRNLIYIVEPLDVSPPTYSPGC</sequence>
<feature type="transmembrane region" description="Helical" evidence="1">
    <location>
        <begin position="12"/>
        <end position="36"/>
    </location>
</feature>
<dbReference type="AlphaFoldDB" id="A0AAI9ZNX0"/>
<protein>
    <submittedName>
        <fullName evidence="2">Uncharacterized protein</fullName>
    </submittedName>
</protein>
<accession>A0AAI9ZNX0</accession>
<evidence type="ECO:0000256" key="1">
    <source>
        <dbReference type="SAM" id="Phobius"/>
    </source>
</evidence>
<dbReference type="RefSeq" id="XP_060442689.1">
    <property type="nucleotide sequence ID" value="XM_060595386.1"/>
</dbReference>